<proteinExistence type="predicted"/>
<protein>
    <submittedName>
        <fullName evidence="1">Uncharacterized protein</fullName>
    </submittedName>
</protein>
<dbReference type="Proteomes" id="UP000070449">
    <property type="component" value="Unassembled WGS sequence"/>
</dbReference>
<organism evidence="1 2">
    <name type="scientific">candidate division WS6 bacterium OLB21</name>
    <dbReference type="NCBI Taxonomy" id="1617427"/>
    <lineage>
        <taxon>Bacteria</taxon>
        <taxon>Candidatus Dojkabacteria</taxon>
    </lineage>
</organism>
<sequence>MERATSQYPKIDLGLVNASSNRQLMILPREIKPEPAFEQTRGNAIVRLSGNIIDYELSGLPYRDHPFYGYQPAWGEFREFVLAGCLFNGIHLVCNLADRIHVDRMNHFIEDGAKADIEYNFSIPQQGFPFEPEYMSLRVITYPEGIVREYHGDGGKVFVSLLDTFNIVRYYHAVNEIASDGAEIIIDEFIGPAGFTTTSEFRAILEEAGFEIVEEARYLQDEEVPEQIRDKNCQPRYGAIARIVCRRPQDDDDVDDYSTIPDGGIGVFA</sequence>
<gene>
    <name evidence="1" type="ORF">UZ20_WS6002000758</name>
</gene>
<name>A0A136KGZ7_9BACT</name>
<dbReference type="AlphaFoldDB" id="A0A136KGZ7"/>
<evidence type="ECO:0000313" key="1">
    <source>
        <dbReference type="EMBL" id="KXK08659.1"/>
    </source>
</evidence>
<reference evidence="1 2" key="1">
    <citation type="submission" date="2015-02" db="EMBL/GenBank/DDBJ databases">
        <title>Improved understanding of the partial-nitritation anammox process through 23 genomes representing the majority of the microbial community.</title>
        <authorList>
            <person name="Speth D.R."/>
            <person name="In T Zandt M."/>
            <person name="Guerrero Cruz S."/>
            <person name="Jetten M.S."/>
            <person name="Dutilh B.E."/>
        </authorList>
    </citation>
    <scope>NUCLEOTIDE SEQUENCE [LARGE SCALE GENOMIC DNA]</scope>
    <source>
        <strain evidence="1">OLB21</strain>
    </source>
</reference>
<dbReference type="STRING" id="1617427.UZ20_WS6002000758"/>
<accession>A0A136KGZ7</accession>
<comment type="caution">
    <text evidence="1">The sequence shown here is derived from an EMBL/GenBank/DDBJ whole genome shotgun (WGS) entry which is preliminary data.</text>
</comment>
<evidence type="ECO:0000313" key="2">
    <source>
        <dbReference type="Proteomes" id="UP000070449"/>
    </source>
</evidence>
<dbReference type="EMBL" id="JYPD01000023">
    <property type="protein sequence ID" value="KXK08659.1"/>
    <property type="molecule type" value="Genomic_DNA"/>
</dbReference>